<sequence>MNHTHKIEFGFNTIVAFFLGSFYGVQAYAAPPTLSFVLCSIFGSHEIAHFVGNAFAALLYGGLSTLGGIFVTFFKDDIRDWFRAHKHTFSITNIAKGHFALKMLKVLVVTLLIYYTLAGTITVMNLIEGLAALGLASSYTAIPIAEPPPPEPPDIAAEPPAEAPAERPVFKIAKNTPANEKEKEEYP</sequence>
<evidence type="ECO:0000256" key="1">
    <source>
        <dbReference type="SAM" id="MobiDB-lite"/>
    </source>
</evidence>
<evidence type="ECO:0000256" key="2">
    <source>
        <dbReference type="SAM" id="Phobius"/>
    </source>
</evidence>
<protein>
    <submittedName>
        <fullName evidence="3">Uncharacterized protein</fullName>
    </submittedName>
</protein>
<keyword evidence="2" id="KW-1133">Transmembrane helix</keyword>
<feature type="transmembrane region" description="Helical" evidence="2">
    <location>
        <begin position="9"/>
        <end position="30"/>
    </location>
</feature>
<dbReference type="STRING" id="927664.SAMN05421780_1243"/>
<dbReference type="EMBL" id="FOLE01000024">
    <property type="protein sequence ID" value="SFD02453.1"/>
    <property type="molecule type" value="Genomic_DNA"/>
</dbReference>
<dbReference type="AlphaFoldDB" id="A0A1I1P632"/>
<reference evidence="3 4" key="1">
    <citation type="submission" date="2016-10" db="EMBL/GenBank/DDBJ databases">
        <authorList>
            <person name="de Groot N.N."/>
        </authorList>
    </citation>
    <scope>NUCLEOTIDE SEQUENCE [LARGE SCALE GENOMIC DNA]</scope>
    <source>
        <strain evidence="3 4">DSM 6793</strain>
    </source>
</reference>
<keyword evidence="2" id="KW-0472">Membrane</keyword>
<dbReference type="RefSeq" id="WP_091516994.1">
    <property type="nucleotide sequence ID" value="NZ_FOLE01000024.1"/>
</dbReference>
<proteinExistence type="predicted"/>
<evidence type="ECO:0000313" key="4">
    <source>
        <dbReference type="Proteomes" id="UP000199514"/>
    </source>
</evidence>
<evidence type="ECO:0000313" key="3">
    <source>
        <dbReference type="EMBL" id="SFD02453.1"/>
    </source>
</evidence>
<feature type="transmembrane region" description="Helical" evidence="2">
    <location>
        <begin position="50"/>
        <end position="74"/>
    </location>
</feature>
<dbReference type="Proteomes" id="UP000199514">
    <property type="component" value="Unassembled WGS sequence"/>
</dbReference>
<accession>A0A1I1P632</accession>
<feature type="region of interest" description="Disordered" evidence="1">
    <location>
        <begin position="145"/>
        <end position="187"/>
    </location>
</feature>
<gene>
    <name evidence="3" type="ORF">SAMN05421780_1243</name>
</gene>
<feature type="transmembrane region" description="Helical" evidence="2">
    <location>
        <begin position="106"/>
        <end position="127"/>
    </location>
</feature>
<organism evidence="3 4">
    <name type="scientific">Flexibacter flexilis DSM 6793</name>
    <dbReference type="NCBI Taxonomy" id="927664"/>
    <lineage>
        <taxon>Bacteria</taxon>
        <taxon>Pseudomonadati</taxon>
        <taxon>Bacteroidota</taxon>
        <taxon>Cytophagia</taxon>
        <taxon>Cytophagales</taxon>
        <taxon>Flexibacteraceae</taxon>
        <taxon>Flexibacter</taxon>
    </lineage>
</organism>
<keyword evidence="4" id="KW-1185">Reference proteome</keyword>
<name>A0A1I1P632_9BACT</name>
<keyword evidence="2" id="KW-0812">Transmembrane</keyword>